<evidence type="ECO:0000313" key="3">
    <source>
        <dbReference type="EMBL" id="KAF4663859.1"/>
    </source>
</evidence>
<protein>
    <recommendedName>
        <fullName evidence="2">UspA domain-containing protein</fullName>
    </recommendedName>
</protein>
<dbReference type="SUPFAM" id="SSF52402">
    <property type="entry name" value="Adenine nucleotide alpha hydrolases-like"/>
    <property type="match status" value="2"/>
</dbReference>
<accession>A0A7J6LX33</accession>
<evidence type="ECO:0000313" key="4">
    <source>
        <dbReference type="Proteomes" id="UP000591131"/>
    </source>
</evidence>
<comment type="caution">
    <text evidence="3">The sequence shown here is derived from an EMBL/GenBank/DDBJ whole genome shotgun (WGS) entry which is preliminary data.</text>
</comment>
<dbReference type="OrthoDB" id="436441at2759"/>
<dbReference type="Pfam" id="PF00582">
    <property type="entry name" value="Usp"/>
    <property type="match status" value="2"/>
</dbReference>
<evidence type="ECO:0000256" key="1">
    <source>
        <dbReference type="SAM" id="MobiDB-lite"/>
    </source>
</evidence>
<feature type="region of interest" description="Disordered" evidence="1">
    <location>
        <begin position="355"/>
        <end position="415"/>
    </location>
</feature>
<dbReference type="EMBL" id="JAAPAO010000304">
    <property type="protein sequence ID" value="KAF4663859.1"/>
    <property type="molecule type" value="Genomic_DNA"/>
</dbReference>
<reference evidence="3 4" key="1">
    <citation type="submission" date="2020-04" db="EMBL/GenBank/DDBJ databases">
        <title>Perkinsus chesapeaki whole genome sequence.</title>
        <authorList>
            <person name="Bogema D.R."/>
        </authorList>
    </citation>
    <scope>NUCLEOTIDE SEQUENCE [LARGE SCALE GENOMIC DNA]</scope>
    <source>
        <strain evidence="3">ATCC PRA-425</strain>
    </source>
</reference>
<dbReference type="InterPro" id="IPR014729">
    <property type="entry name" value="Rossmann-like_a/b/a_fold"/>
</dbReference>
<name>A0A7J6LX33_PERCH</name>
<dbReference type="AlphaFoldDB" id="A0A7J6LX33"/>
<sequence>MLYRGLLHKMLSRTWHKHASKTWYRSPYINRIVVCLGGSNPCASEIALSNVFGLVSSWNRNESSEVSIHGYHVPSKHETNTDDYRKRFNTLASEFPQLDAAFDVAEATKDIRDTLMEYCSEAEPDLVAIGTGGSTHYLKLTSLVEYVVRESPCDVLIVREHNTNQNKQYNGDDYEMTGSDEDNGNVAEFIEPSVKCDGKAILPGLHNDRPMKVLVCFGSNNWEDSIEALRAAIRLCRPGDEVQLVTTPDFSAGGNAIHVVAPPDEGTSIEDVLMGDLKEVMDDHQTDDLILSAKVIPASPLPAAALCEYAESENVDIMATGYGGHSHLFHPNSFPFYIAHKAHCSVLVARQPTSKEIQQGEEEKEEHGNIDSTNEANNNKDDELRMTEPMNVKSDGSSSHTTTASASTVGVHASS</sequence>
<dbReference type="CDD" id="cd00293">
    <property type="entry name" value="USP-like"/>
    <property type="match status" value="1"/>
</dbReference>
<dbReference type="Gene3D" id="3.40.50.620">
    <property type="entry name" value="HUPs"/>
    <property type="match status" value="2"/>
</dbReference>
<feature type="compositionally biased region" description="Low complexity" evidence="1">
    <location>
        <begin position="396"/>
        <end position="415"/>
    </location>
</feature>
<keyword evidence="4" id="KW-1185">Reference proteome</keyword>
<dbReference type="InterPro" id="IPR006016">
    <property type="entry name" value="UspA"/>
</dbReference>
<proteinExistence type="predicted"/>
<organism evidence="3 4">
    <name type="scientific">Perkinsus chesapeaki</name>
    <name type="common">Clam parasite</name>
    <name type="synonym">Perkinsus andrewsi</name>
    <dbReference type="NCBI Taxonomy" id="330153"/>
    <lineage>
        <taxon>Eukaryota</taxon>
        <taxon>Sar</taxon>
        <taxon>Alveolata</taxon>
        <taxon>Perkinsozoa</taxon>
        <taxon>Perkinsea</taxon>
        <taxon>Perkinsida</taxon>
        <taxon>Perkinsidae</taxon>
        <taxon>Perkinsus</taxon>
    </lineage>
</organism>
<gene>
    <name evidence="3" type="ORF">FOL47_005527</name>
</gene>
<feature type="domain" description="UspA" evidence="2">
    <location>
        <begin position="223"/>
        <end position="350"/>
    </location>
</feature>
<dbReference type="Proteomes" id="UP000591131">
    <property type="component" value="Unassembled WGS sequence"/>
</dbReference>
<feature type="domain" description="UspA" evidence="2">
    <location>
        <begin position="102"/>
        <end position="159"/>
    </location>
</feature>
<evidence type="ECO:0000259" key="2">
    <source>
        <dbReference type="Pfam" id="PF00582"/>
    </source>
</evidence>